<organism evidence="1">
    <name type="scientific">Rhizopus microsporus var. microsporus</name>
    <dbReference type="NCBI Taxonomy" id="86635"/>
    <lineage>
        <taxon>Eukaryota</taxon>
        <taxon>Fungi</taxon>
        <taxon>Fungi incertae sedis</taxon>
        <taxon>Mucoromycota</taxon>
        <taxon>Mucoromycotina</taxon>
        <taxon>Mucoromycetes</taxon>
        <taxon>Mucorales</taxon>
        <taxon>Mucorineae</taxon>
        <taxon>Rhizopodaceae</taxon>
        <taxon>Rhizopus</taxon>
    </lineage>
</organism>
<dbReference type="AlphaFoldDB" id="A0A1X0RA29"/>
<name>A0A1X0RA29_RHIZD</name>
<dbReference type="Proteomes" id="UP000242414">
    <property type="component" value="Unassembled WGS sequence"/>
</dbReference>
<dbReference type="EMBL" id="KV921882">
    <property type="protein sequence ID" value="ORE08917.1"/>
    <property type="molecule type" value="Genomic_DNA"/>
</dbReference>
<accession>A0A1X0RA29</accession>
<reference evidence="1" key="1">
    <citation type="journal article" date="2016" name="Proc. Natl. Acad. Sci. U.S.A.">
        <title>Lipid metabolic changes in an early divergent fungus govern the establishment of a mutualistic symbiosis with endobacteria.</title>
        <authorList>
            <person name="Lastovetsky O.A."/>
            <person name="Gaspar M.L."/>
            <person name="Mondo S.J."/>
            <person name="LaButti K.M."/>
            <person name="Sandor L."/>
            <person name="Grigoriev I.V."/>
            <person name="Henry S.A."/>
            <person name="Pawlowska T.E."/>
        </authorList>
    </citation>
    <scope>NUCLEOTIDE SEQUENCE [LARGE SCALE GENOMIC DNA]</scope>
    <source>
        <strain evidence="1">ATCC 52814</strain>
    </source>
</reference>
<protein>
    <submittedName>
        <fullName evidence="1">Uncharacterized protein</fullName>
    </submittedName>
</protein>
<gene>
    <name evidence="1" type="ORF">BCV72DRAFT_322148</name>
</gene>
<dbReference type="VEuPathDB" id="FungiDB:BCV72DRAFT_322148"/>
<evidence type="ECO:0000313" key="1">
    <source>
        <dbReference type="EMBL" id="ORE08917.1"/>
    </source>
</evidence>
<sequence length="341" mass="39326">MLCRNMTMGLPNWKFVDQVHRLILLKDLFFSVTDNGLKTMTSTDQLTLKRFKYKALENTNGCKGEAQKIMSKYSSNESRVKSLLQIPSSMIIKASDADVGSGYYNVRRKLQKAKKSSQGQTIQDTENNLSNLDLRTSTRVEQALEIHQQYVSNRLAPRNFYNSKKRAQLKRAYEVQNSRFRRRLCAKERTCLIGKKGKKHSSIRLMNTKYYINYLVKGKSRLCPVMFTGDRNTRVGSKTKGFRRYGGKWKQELHGMNVNVCITNENISQTCIYCFSKLDNPIHRKMIKDKEIKTQIKESFLCQNSGDVLVSNKKAVKPRDDLSPLVRPFWSMLATLSVDIS</sequence>
<proteinExistence type="predicted"/>